<evidence type="ECO:0000259" key="2">
    <source>
        <dbReference type="SMART" id="SM01245"/>
    </source>
</evidence>
<feature type="coiled-coil region" evidence="1">
    <location>
        <begin position="526"/>
        <end position="602"/>
    </location>
</feature>
<dbReference type="AlphaFoldDB" id="A0A5C1QJV5"/>
<feature type="domain" description="RNA-binding protein KhpB N-terminal" evidence="2">
    <location>
        <begin position="33"/>
        <end position="84"/>
    </location>
</feature>
<dbReference type="KEGG" id="ock:EXM22_07660"/>
<sequence>MLRKESCKMLGQDQFQDIMRTLSEKDKERRSVIVSGSTIEDALGQAAIELGVPVRRLEYELLEKGKRGFIGIGKKNFSMTVYEAERKIARTAGGEVILEELEDDDFEEKEIVRDGDFTVRLSSDGAYLKVSPPENGGTPVNEDDVLKELHFRVVTDINMERLKECVSNADSVYVKVGDFIYNPINDARITVEVTEDEMQAFIEVMEPGPGGADLTSSDITSFLRNNNVVFGILEEALTSFEDHPVYNKPYLIAKAEPPVNGRNASISYLFEQDASHVKLKQKSDGSVDFKELNLIQNVVKGQPLARKIPPEAGKDGRTVYGKYIPAKDGTDLQIGLGKNVSITDNGKTVIATASGQVLLLKGKVTVETVLVIPGDVNASTGNVNGLGTVIIKGNVEDGFQVFAQGNIEVNGFVGKSNLQAGGDLVVKRGINGGEGEFGKISAGKSVWSSFINNASVDAGENVVVSDGIVNAHVNAAGRVLCKGKRARIVGGVLQASEEINAATLGSSGGAETILKVGYDPKAKVELDELIKRQEELDKEQNETDRNLQGLMKQKRSRKKLSAEKEALFIELRQRHNDLVDEMERLKESIEHKEEYLSFLQLQGKISASKNVNSGVKVYIKDEEYEVSNPFDYPVTFILEDGFITTAKYEDIAEEDIQRRD</sequence>
<keyword evidence="1" id="KW-0175">Coiled coil</keyword>
<organism evidence="3 4">
    <name type="scientific">Oceanispirochaeta crateris</name>
    <dbReference type="NCBI Taxonomy" id="2518645"/>
    <lineage>
        <taxon>Bacteria</taxon>
        <taxon>Pseudomonadati</taxon>
        <taxon>Spirochaetota</taxon>
        <taxon>Spirochaetia</taxon>
        <taxon>Spirochaetales</taxon>
        <taxon>Spirochaetaceae</taxon>
        <taxon>Oceanispirochaeta</taxon>
    </lineage>
</organism>
<dbReference type="Pfam" id="PF14804">
    <property type="entry name" value="Jag_N"/>
    <property type="match status" value="1"/>
</dbReference>
<reference evidence="3 4" key="1">
    <citation type="submission" date="2019-02" db="EMBL/GenBank/DDBJ databases">
        <title>Complete Genome Sequence and Methylome Analysis of free living Spirochaetas.</title>
        <authorList>
            <person name="Fomenkov A."/>
            <person name="Dubinina G."/>
            <person name="Leshcheva N."/>
            <person name="Mikheeva N."/>
            <person name="Grabovich M."/>
            <person name="Vincze T."/>
            <person name="Roberts R.J."/>
        </authorList>
    </citation>
    <scope>NUCLEOTIDE SEQUENCE [LARGE SCALE GENOMIC DNA]</scope>
    <source>
        <strain evidence="3 4">K2</strain>
    </source>
</reference>
<dbReference type="PANTHER" id="PTHR38032">
    <property type="entry name" value="POLYMERASE-RELATED"/>
    <property type="match status" value="1"/>
</dbReference>
<protein>
    <submittedName>
        <fullName evidence="3">DUF342 domain-containing protein</fullName>
    </submittedName>
</protein>
<name>A0A5C1QJV5_9SPIO</name>
<dbReference type="Gene3D" id="3.30.30.80">
    <property type="entry name" value="probable RNA-binding protein from clostridium symbiosum atcc 14940"/>
    <property type="match status" value="1"/>
</dbReference>
<dbReference type="EMBL" id="CP036150">
    <property type="protein sequence ID" value="QEN07871.1"/>
    <property type="molecule type" value="Genomic_DNA"/>
</dbReference>
<dbReference type="OrthoDB" id="9816426at2"/>
<dbReference type="PANTHER" id="PTHR38032:SF1">
    <property type="entry name" value="RNA-BINDING PROTEIN KHPB N-TERMINAL DOMAIN-CONTAINING PROTEIN"/>
    <property type="match status" value="1"/>
</dbReference>
<dbReference type="InterPro" id="IPR038247">
    <property type="entry name" value="Jag_N_dom_sf"/>
</dbReference>
<gene>
    <name evidence="3" type="ORF">EXM22_07660</name>
</gene>
<dbReference type="Pfam" id="PF03961">
    <property type="entry name" value="FapA"/>
    <property type="match status" value="1"/>
</dbReference>
<accession>A0A5C1QJV5</accession>
<keyword evidence="4" id="KW-1185">Reference proteome</keyword>
<evidence type="ECO:0000256" key="1">
    <source>
        <dbReference type="SAM" id="Coils"/>
    </source>
</evidence>
<dbReference type="InterPro" id="IPR046865">
    <property type="entry name" value="FapA_b_solenoid"/>
</dbReference>
<dbReference type="SMART" id="SM01245">
    <property type="entry name" value="Jag_N"/>
    <property type="match status" value="1"/>
</dbReference>
<dbReference type="InterPro" id="IPR032782">
    <property type="entry name" value="KhpB_N"/>
</dbReference>
<dbReference type="Proteomes" id="UP000324209">
    <property type="component" value="Chromosome"/>
</dbReference>
<dbReference type="InterPro" id="IPR046866">
    <property type="entry name" value="FapA_N"/>
</dbReference>
<evidence type="ECO:0000313" key="4">
    <source>
        <dbReference type="Proteomes" id="UP000324209"/>
    </source>
</evidence>
<dbReference type="InterPro" id="IPR005646">
    <property type="entry name" value="FapA"/>
</dbReference>
<evidence type="ECO:0000313" key="3">
    <source>
        <dbReference type="EMBL" id="QEN07871.1"/>
    </source>
</evidence>
<dbReference type="Pfam" id="PF20250">
    <property type="entry name" value="FapA_N"/>
    <property type="match status" value="1"/>
</dbReference>
<proteinExistence type="predicted"/>